<dbReference type="InterPro" id="IPR017853">
    <property type="entry name" value="GH"/>
</dbReference>
<keyword evidence="5" id="KW-0136">Cellulose degradation</keyword>
<evidence type="ECO:0000313" key="13">
    <source>
        <dbReference type="Proteomes" id="UP000612585"/>
    </source>
</evidence>
<evidence type="ECO:0000256" key="4">
    <source>
        <dbReference type="ARBA" id="ARBA00022801"/>
    </source>
</evidence>
<sequence length="442" mass="48686">MPAFPPGFTWGVSTASYQIEGAVAEGGRGTSVWDTFAHTPGRTRNGETGDVACDHYHRYAADVDLMADLGVDAYRFSVAWPRIQPDGVGPANPDGLDFYDRLVDALRAKGIKPLVTLFHWDLPQALEDKGGWLNRDTATRFAEYASLVAGRLGDRVEQWITLNEPFIVTSLGHVLGVHAPGRAGVEHALPVTHHLLLGHGLATAAIRRHSTAAVSLANNYSPAWAVGPDGRPETATDDDRAAAQLYDVFHNRLYTDPLLLGEYPPGVETLSPLEGLVLDGDMDTISQPLDALGVNYYNPTAVRAPQPGADLPFDLARLEGYERTGFDWPVVPAGLRELLVDLLHQRYANLPPLWITESGCAYPRSLDDQDRIAYHDVHVRAVQEAIAAGVDVRGYCAWSLMDNFEWAEGYSQRFGLVDVDFDTLVRTPRASYRWYRSLIRGE</sequence>
<evidence type="ECO:0000256" key="9">
    <source>
        <dbReference type="PIRSR" id="PIRSR617736-1"/>
    </source>
</evidence>
<dbReference type="FunFam" id="3.20.20.80:FF:000004">
    <property type="entry name" value="Beta-glucosidase 6-phospho-beta-glucosidase"/>
    <property type="match status" value="1"/>
</dbReference>
<evidence type="ECO:0000256" key="8">
    <source>
        <dbReference type="ARBA" id="ARBA00023326"/>
    </source>
</evidence>
<dbReference type="NCBIfam" id="TIGR03356">
    <property type="entry name" value="BGL"/>
    <property type="match status" value="1"/>
</dbReference>
<dbReference type="Proteomes" id="UP000612585">
    <property type="component" value="Unassembled WGS sequence"/>
</dbReference>
<evidence type="ECO:0000256" key="10">
    <source>
        <dbReference type="PIRSR" id="PIRSR617736-2"/>
    </source>
</evidence>
<keyword evidence="13" id="KW-1185">Reference proteome</keyword>
<dbReference type="EC" id="3.2.1.21" evidence="3 11"/>
<dbReference type="SUPFAM" id="SSF51445">
    <property type="entry name" value="(Trans)glycosidases"/>
    <property type="match status" value="1"/>
</dbReference>
<comment type="catalytic activity">
    <reaction evidence="1 11">
        <text>Hydrolysis of terminal, non-reducing beta-D-glucosyl residues with release of beta-D-glucose.</text>
        <dbReference type="EC" id="3.2.1.21"/>
    </reaction>
</comment>
<dbReference type="PROSITE" id="PS00653">
    <property type="entry name" value="GLYCOSYL_HYDROL_F1_2"/>
    <property type="match status" value="1"/>
</dbReference>
<accession>A0A8J3Z6D5</accession>
<feature type="active site" description="Proton donor" evidence="9">
    <location>
        <position position="164"/>
    </location>
</feature>
<dbReference type="GO" id="GO:0030245">
    <property type="term" value="P:cellulose catabolic process"/>
    <property type="evidence" value="ECO:0007669"/>
    <property type="project" value="UniProtKB-KW"/>
</dbReference>
<dbReference type="InterPro" id="IPR033132">
    <property type="entry name" value="GH_1_N_CS"/>
</dbReference>
<keyword evidence="8" id="KW-0624">Polysaccharide degradation</keyword>
<evidence type="ECO:0000256" key="2">
    <source>
        <dbReference type="ARBA" id="ARBA00010838"/>
    </source>
</evidence>
<gene>
    <name evidence="12" type="ORF">Vau01_033090</name>
</gene>
<evidence type="ECO:0000256" key="1">
    <source>
        <dbReference type="ARBA" id="ARBA00000448"/>
    </source>
</evidence>
<organism evidence="12 13">
    <name type="scientific">Virgisporangium aurantiacum</name>
    <dbReference type="NCBI Taxonomy" id="175570"/>
    <lineage>
        <taxon>Bacteria</taxon>
        <taxon>Bacillati</taxon>
        <taxon>Actinomycetota</taxon>
        <taxon>Actinomycetes</taxon>
        <taxon>Micromonosporales</taxon>
        <taxon>Micromonosporaceae</taxon>
        <taxon>Virgisporangium</taxon>
    </lineage>
</organism>
<dbReference type="EMBL" id="BOPG01000022">
    <property type="protein sequence ID" value="GIJ55793.1"/>
    <property type="molecule type" value="Genomic_DNA"/>
</dbReference>
<dbReference type="GO" id="GO:0008422">
    <property type="term" value="F:beta-glucosidase activity"/>
    <property type="evidence" value="ECO:0007669"/>
    <property type="project" value="UniProtKB-EC"/>
</dbReference>
<feature type="binding site" evidence="10">
    <location>
        <position position="119"/>
    </location>
    <ligand>
        <name>substrate</name>
    </ligand>
</feature>
<feature type="binding site" evidence="10">
    <location>
        <position position="163"/>
    </location>
    <ligand>
        <name>substrate</name>
    </ligand>
</feature>
<evidence type="ECO:0000256" key="11">
    <source>
        <dbReference type="RuleBase" id="RU361175"/>
    </source>
</evidence>
<protein>
    <recommendedName>
        <fullName evidence="3 11">Beta-glucosidase</fullName>
        <ecNumber evidence="3 11">3.2.1.21</ecNumber>
    </recommendedName>
</protein>
<keyword evidence="4 11" id="KW-0378">Hydrolase</keyword>
<reference evidence="12" key="1">
    <citation type="submission" date="2021-01" db="EMBL/GenBank/DDBJ databases">
        <title>Whole genome shotgun sequence of Virgisporangium aurantiacum NBRC 16421.</title>
        <authorList>
            <person name="Komaki H."/>
            <person name="Tamura T."/>
        </authorList>
    </citation>
    <scope>NUCLEOTIDE SEQUENCE</scope>
    <source>
        <strain evidence="12">NBRC 16421</strain>
    </source>
</reference>
<evidence type="ECO:0000313" key="12">
    <source>
        <dbReference type="EMBL" id="GIJ55793.1"/>
    </source>
</evidence>
<keyword evidence="7 11" id="KW-0326">Glycosidase</keyword>
<dbReference type="Pfam" id="PF00232">
    <property type="entry name" value="Glyco_hydro_1"/>
    <property type="match status" value="1"/>
</dbReference>
<evidence type="ECO:0000256" key="3">
    <source>
        <dbReference type="ARBA" id="ARBA00012744"/>
    </source>
</evidence>
<dbReference type="RefSeq" id="WP_203993463.1">
    <property type="nucleotide sequence ID" value="NZ_BOPG01000022.1"/>
</dbReference>
<keyword evidence="6" id="KW-0119">Carbohydrate metabolism</keyword>
<comment type="caution">
    <text evidence="12">The sequence shown here is derived from an EMBL/GenBank/DDBJ whole genome shotgun (WGS) entry which is preliminary data.</text>
</comment>
<feature type="binding site" evidence="10">
    <location>
        <position position="297"/>
    </location>
    <ligand>
        <name>substrate</name>
    </ligand>
</feature>
<dbReference type="Gene3D" id="3.20.20.80">
    <property type="entry name" value="Glycosidases"/>
    <property type="match status" value="1"/>
</dbReference>
<dbReference type="PANTHER" id="PTHR10353:SF36">
    <property type="entry name" value="LP05116P"/>
    <property type="match status" value="1"/>
</dbReference>
<dbReference type="GO" id="GO:0005829">
    <property type="term" value="C:cytosol"/>
    <property type="evidence" value="ECO:0007669"/>
    <property type="project" value="TreeGrafter"/>
</dbReference>
<comment type="similarity">
    <text evidence="2 11">Belongs to the glycosyl hydrolase 1 family.</text>
</comment>
<feature type="binding site" evidence="10">
    <location>
        <begin position="405"/>
        <end position="406"/>
    </location>
    <ligand>
        <name>substrate</name>
    </ligand>
</feature>
<dbReference type="InterPro" id="IPR017736">
    <property type="entry name" value="Glyco_hydro_1_beta-glucosidase"/>
</dbReference>
<evidence type="ECO:0000256" key="6">
    <source>
        <dbReference type="ARBA" id="ARBA00023277"/>
    </source>
</evidence>
<dbReference type="InterPro" id="IPR001360">
    <property type="entry name" value="Glyco_hydro_1"/>
</dbReference>
<dbReference type="PANTHER" id="PTHR10353">
    <property type="entry name" value="GLYCOSYL HYDROLASE"/>
    <property type="match status" value="1"/>
</dbReference>
<feature type="binding site" evidence="10">
    <location>
        <position position="398"/>
    </location>
    <ligand>
        <name>substrate</name>
    </ligand>
</feature>
<evidence type="ECO:0000256" key="7">
    <source>
        <dbReference type="ARBA" id="ARBA00023295"/>
    </source>
</evidence>
<feature type="active site" description="Nucleophile" evidence="9">
    <location>
        <position position="357"/>
    </location>
</feature>
<dbReference type="AlphaFoldDB" id="A0A8J3Z6D5"/>
<dbReference type="PRINTS" id="PR00131">
    <property type="entry name" value="GLHYDRLASE1"/>
</dbReference>
<proteinExistence type="inferred from homology"/>
<name>A0A8J3Z6D5_9ACTN</name>
<feature type="binding site" evidence="10">
    <location>
        <position position="18"/>
    </location>
    <ligand>
        <name>substrate</name>
    </ligand>
</feature>
<evidence type="ECO:0000256" key="5">
    <source>
        <dbReference type="ARBA" id="ARBA00023001"/>
    </source>
</evidence>